<keyword evidence="1" id="KW-0812">Transmembrane</keyword>
<sequence>MTTTSNPNPNTAPTPGRISRRLIVLSISMILALLLQVIVGVANALWLTVPETGNGWATAAPLLLLNAHLLLGTAITGLGLWLFIEALRTRHGIWIISSIVGLLGVVVALGGGSAFLSTNGSAVFSFMMAIGCVIAIGAYLAPVVKR</sequence>
<gene>
    <name evidence="2" type="ORF">ACFPJ4_12150</name>
</gene>
<keyword evidence="1" id="KW-1133">Transmembrane helix</keyword>
<protein>
    <submittedName>
        <fullName evidence="2">Uncharacterized protein</fullName>
    </submittedName>
</protein>
<feature type="transmembrane region" description="Helical" evidence="1">
    <location>
        <begin position="93"/>
        <end position="116"/>
    </location>
</feature>
<organism evidence="2 3">
    <name type="scientific">Lysinimonas soli</name>
    <dbReference type="NCBI Taxonomy" id="1074233"/>
    <lineage>
        <taxon>Bacteria</taxon>
        <taxon>Bacillati</taxon>
        <taxon>Actinomycetota</taxon>
        <taxon>Actinomycetes</taxon>
        <taxon>Micrococcales</taxon>
        <taxon>Microbacteriaceae</taxon>
        <taxon>Lysinimonas</taxon>
    </lineage>
</organism>
<dbReference type="Proteomes" id="UP001596039">
    <property type="component" value="Unassembled WGS sequence"/>
</dbReference>
<evidence type="ECO:0000256" key="1">
    <source>
        <dbReference type="SAM" id="Phobius"/>
    </source>
</evidence>
<feature type="transmembrane region" description="Helical" evidence="1">
    <location>
        <begin position="22"/>
        <end position="47"/>
    </location>
</feature>
<dbReference type="EMBL" id="JBHSMG010000003">
    <property type="protein sequence ID" value="MFC5502993.1"/>
    <property type="molecule type" value="Genomic_DNA"/>
</dbReference>
<feature type="transmembrane region" description="Helical" evidence="1">
    <location>
        <begin position="59"/>
        <end position="84"/>
    </location>
</feature>
<accession>A0ABW0NTA8</accession>
<dbReference type="RefSeq" id="WP_386740708.1">
    <property type="nucleotide sequence ID" value="NZ_JBHSMG010000003.1"/>
</dbReference>
<proteinExistence type="predicted"/>
<evidence type="ECO:0000313" key="2">
    <source>
        <dbReference type="EMBL" id="MFC5502993.1"/>
    </source>
</evidence>
<keyword evidence="3" id="KW-1185">Reference proteome</keyword>
<feature type="transmembrane region" description="Helical" evidence="1">
    <location>
        <begin position="122"/>
        <end position="141"/>
    </location>
</feature>
<reference evidence="3" key="1">
    <citation type="journal article" date="2019" name="Int. J. Syst. Evol. Microbiol.">
        <title>The Global Catalogue of Microorganisms (GCM) 10K type strain sequencing project: providing services to taxonomists for standard genome sequencing and annotation.</title>
        <authorList>
            <consortium name="The Broad Institute Genomics Platform"/>
            <consortium name="The Broad Institute Genome Sequencing Center for Infectious Disease"/>
            <person name="Wu L."/>
            <person name="Ma J."/>
        </authorList>
    </citation>
    <scope>NUCLEOTIDE SEQUENCE [LARGE SCALE GENOMIC DNA]</scope>
    <source>
        <strain evidence="3">CGMCC 4.6997</strain>
    </source>
</reference>
<keyword evidence="1" id="KW-0472">Membrane</keyword>
<comment type="caution">
    <text evidence="2">The sequence shown here is derived from an EMBL/GenBank/DDBJ whole genome shotgun (WGS) entry which is preliminary data.</text>
</comment>
<name>A0ABW0NTA8_9MICO</name>
<evidence type="ECO:0000313" key="3">
    <source>
        <dbReference type="Proteomes" id="UP001596039"/>
    </source>
</evidence>